<protein>
    <recommendedName>
        <fullName evidence="2">Reverse transcriptase N-terminal domain-containing protein</fullName>
    </recommendedName>
</protein>
<gene>
    <name evidence="1" type="primary">orf434</name>
    <name evidence="1" type="ORF">Rhodyp_058</name>
</gene>
<organism evidence="1">
    <name type="scientific">Rhodymenia pseudopalmata</name>
    <name type="common">Red alga</name>
    <dbReference type="NCBI Taxonomy" id="31502"/>
    <lineage>
        <taxon>Eukaryota</taxon>
        <taxon>Rhodophyta</taxon>
        <taxon>Florideophyceae</taxon>
        <taxon>Rhodymeniophycidae</taxon>
        <taxon>Rhodymeniales</taxon>
        <taxon>Rhodymeniaceae</taxon>
        <taxon>Rhodymenia</taxon>
    </lineage>
</organism>
<reference evidence="1" key="1">
    <citation type="journal article" date="2016" name="BMC Biol.">
        <title>Parallel evolution of highly conserved plastid genome architecture in red seaweeds and seed plants.</title>
        <authorList>
            <person name="Lee J."/>
            <person name="Cho C.H."/>
            <person name="Park S.I."/>
            <person name="Choi J.W."/>
            <person name="Song H.S."/>
            <person name="West J.A."/>
            <person name="Bhattacharya D."/>
            <person name="Yoon H.S."/>
        </authorList>
    </citation>
    <scope>NUCLEOTIDE SEQUENCE</scope>
</reference>
<evidence type="ECO:0000313" key="1">
    <source>
        <dbReference type="EMBL" id="AOM64336.1"/>
    </source>
</evidence>
<dbReference type="RefSeq" id="YP_009293654.1">
    <property type="nucleotide sequence ID" value="NC_031144.1"/>
</dbReference>
<name>A0A1C9C7H5_RHOPU</name>
<dbReference type="GeneID" id="29069609"/>
<evidence type="ECO:0008006" key="2">
    <source>
        <dbReference type="Google" id="ProtNLM"/>
    </source>
</evidence>
<proteinExistence type="predicted"/>
<geneLocation type="plastid" evidence="1"/>
<keyword evidence="1" id="KW-0934">Plastid</keyword>
<dbReference type="EMBL" id="KX284709">
    <property type="protein sequence ID" value="AOM64336.1"/>
    <property type="molecule type" value="Genomic_DNA"/>
</dbReference>
<sequence length="433" mass="52664">MYHGTRLKHVFLCCKKKIYEASKSCQTQKLCKLQNALLNSNEIKVMAIEIVCESVFKYYYVYNAKKYIFSRKLKFFLLSHLFDEYINKDVAIKSLLEKIKQYIVYLCIQPEWESRYEPMFDSNFNNSQLSIFQEKTIGFLRLINQNRPKNIFVLNFLNHNHQIIHKYIDDRYILDKLQPLSYIKYCLRLWLNNGSIDQFMYLNNGSSKFNHATIYETIYRSMFTGLEWFNVKSYEIESKQKTYDFNLDYYFMHDSYSNTHICSCCHFLSSINFFVDFLSLNNCSMKFCQYSISRNQLSSNFWRHKTGLDFDQNLVYGMQFLSSILWNKIRSMMYRKNLLYKWRAKKYLKLSKIICSVMYEFIEFYRFFYLFLDTFKLNFFAKKLDLILLIWTKKKYHQCSKYQLLNKNLIKYRLLNSKDAIINNLCIFKLNRQ</sequence>
<accession>A0A1C9C7H5</accession>
<dbReference type="AlphaFoldDB" id="A0A1C9C7H5"/>